<comment type="catalytic activity">
    <reaction evidence="10">
        <text>2 H2O2 = O2 + 2 H2O</text>
        <dbReference type="Rhea" id="RHEA:20309"/>
        <dbReference type="ChEBI" id="CHEBI:15377"/>
        <dbReference type="ChEBI" id="CHEBI:15379"/>
        <dbReference type="ChEBI" id="CHEBI:16240"/>
        <dbReference type="EC" id="1.11.1.6"/>
    </reaction>
</comment>
<dbReference type="PROSITE" id="PS51402">
    <property type="entry name" value="CATALASE_3"/>
    <property type="match status" value="1"/>
</dbReference>
<dbReference type="CDD" id="cd02181">
    <property type="entry name" value="GH16_fungal_Lam16A_glucanase"/>
    <property type="match status" value="1"/>
</dbReference>
<keyword evidence="4 10" id="KW-0575">Peroxidase</keyword>
<dbReference type="GO" id="GO:0004553">
    <property type="term" value="F:hydrolase activity, hydrolyzing O-glycosyl compounds"/>
    <property type="evidence" value="ECO:0007669"/>
    <property type="project" value="InterPro"/>
</dbReference>
<name>A0A409Y4N2_9AGAR</name>
<evidence type="ECO:0000256" key="9">
    <source>
        <dbReference type="ARBA" id="ARBA00023324"/>
    </source>
</evidence>
<dbReference type="EMBL" id="NHYE01001155">
    <property type="protein sequence ID" value="PPQ97969.1"/>
    <property type="molecule type" value="Genomic_DNA"/>
</dbReference>
<dbReference type="SUPFAM" id="SSF52317">
    <property type="entry name" value="Class I glutamine amidotransferase-like"/>
    <property type="match status" value="1"/>
</dbReference>
<dbReference type="InterPro" id="IPR010582">
    <property type="entry name" value="Catalase_immune_responsive"/>
</dbReference>
<dbReference type="AlphaFoldDB" id="A0A409Y4N2"/>
<dbReference type="InterPro" id="IPR041399">
    <property type="entry name" value="Catalase_large_C"/>
</dbReference>
<dbReference type="InterPro" id="IPR024708">
    <property type="entry name" value="Catalase_AS"/>
</dbReference>
<dbReference type="InterPro" id="IPR013320">
    <property type="entry name" value="ConA-like_dom_sf"/>
</dbReference>
<dbReference type="GO" id="GO:0042744">
    <property type="term" value="P:hydrogen peroxide catabolic process"/>
    <property type="evidence" value="ECO:0007669"/>
    <property type="project" value="UniProtKB-KW"/>
</dbReference>
<dbReference type="EC" id="1.11.1.6" evidence="3 10"/>
<keyword evidence="15" id="KW-1185">Reference proteome</keyword>
<dbReference type="Pfam" id="PF00199">
    <property type="entry name" value="Catalase"/>
    <property type="match status" value="1"/>
</dbReference>
<evidence type="ECO:0000313" key="14">
    <source>
        <dbReference type="EMBL" id="PPQ97969.1"/>
    </source>
</evidence>
<evidence type="ECO:0000259" key="13">
    <source>
        <dbReference type="PROSITE" id="PS51762"/>
    </source>
</evidence>
<dbReference type="FunFam" id="2.40.180.10:FF:000003">
    <property type="entry name" value="Catalase"/>
    <property type="match status" value="1"/>
</dbReference>
<dbReference type="InParanoid" id="A0A409Y4N2"/>
<evidence type="ECO:0000256" key="7">
    <source>
        <dbReference type="ARBA" id="ARBA00023002"/>
    </source>
</evidence>
<dbReference type="OrthoDB" id="6880011at2759"/>
<organism evidence="14 15">
    <name type="scientific">Gymnopilus dilepis</name>
    <dbReference type="NCBI Taxonomy" id="231916"/>
    <lineage>
        <taxon>Eukaryota</taxon>
        <taxon>Fungi</taxon>
        <taxon>Dikarya</taxon>
        <taxon>Basidiomycota</taxon>
        <taxon>Agaricomycotina</taxon>
        <taxon>Agaricomycetes</taxon>
        <taxon>Agaricomycetidae</taxon>
        <taxon>Agaricales</taxon>
        <taxon>Agaricineae</taxon>
        <taxon>Hymenogastraceae</taxon>
        <taxon>Gymnopilus</taxon>
    </lineage>
</organism>
<evidence type="ECO:0000313" key="15">
    <source>
        <dbReference type="Proteomes" id="UP000284706"/>
    </source>
</evidence>
<evidence type="ECO:0000256" key="3">
    <source>
        <dbReference type="ARBA" id="ARBA00012314"/>
    </source>
</evidence>
<dbReference type="GO" id="GO:0046872">
    <property type="term" value="F:metal ion binding"/>
    <property type="evidence" value="ECO:0007669"/>
    <property type="project" value="UniProtKB-KW"/>
</dbReference>
<dbReference type="InterPro" id="IPR018028">
    <property type="entry name" value="Catalase"/>
</dbReference>
<dbReference type="PROSITE" id="PS00437">
    <property type="entry name" value="CATALASE_1"/>
    <property type="match status" value="1"/>
</dbReference>
<evidence type="ECO:0000256" key="11">
    <source>
        <dbReference type="RuleBase" id="RU004142"/>
    </source>
</evidence>
<dbReference type="PANTHER" id="PTHR42821:SF1">
    <property type="entry name" value="CATALASE-B"/>
    <property type="match status" value="1"/>
</dbReference>
<comment type="function">
    <text evidence="11">Catalyzes the degradation of hydrogen peroxide (H(2)O(2)) generated by peroxisomal oxidases to water and oxygen, thereby protecting cells from the toxic effects of hydrogen peroxide.</text>
</comment>
<dbReference type="InterPro" id="IPR011614">
    <property type="entry name" value="Catalase_core"/>
</dbReference>
<accession>A0A409Y4N2</accession>
<dbReference type="InterPro" id="IPR029062">
    <property type="entry name" value="Class_I_gatase-like"/>
</dbReference>
<protein>
    <recommendedName>
        <fullName evidence="3 10">Catalase</fullName>
        <ecNumber evidence="3 10">1.11.1.6</ecNumber>
    </recommendedName>
</protein>
<evidence type="ECO:0000256" key="2">
    <source>
        <dbReference type="ARBA" id="ARBA00005329"/>
    </source>
</evidence>
<keyword evidence="7 10" id="KW-0560">Oxidoreductase</keyword>
<dbReference type="InterPro" id="IPR002226">
    <property type="entry name" value="Catalase_haem_BS"/>
</dbReference>
<reference evidence="14 15" key="1">
    <citation type="journal article" date="2018" name="Evol. Lett.">
        <title>Horizontal gene cluster transfer increased hallucinogenic mushroom diversity.</title>
        <authorList>
            <person name="Reynolds H.T."/>
            <person name="Vijayakumar V."/>
            <person name="Gluck-Thaler E."/>
            <person name="Korotkin H.B."/>
            <person name="Matheny P.B."/>
            <person name="Slot J.C."/>
        </authorList>
    </citation>
    <scope>NUCLEOTIDE SEQUENCE [LARGE SCALE GENOMIC DNA]</scope>
    <source>
        <strain evidence="14 15">SRW20</strain>
    </source>
</reference>
<dbReference type="InterPro" id="IPR043156">
    <property type="entry name" value="Catalase_clade2_helical"/>
</dbReference>
<keyword evidence="6 10" id="KW-0479">Metal-binding</keyword>
<dbReference type="Gene3D" id="2.60.120.200">
    <property type="match status" value="1"/>
</dbReference>
<feature type="chain" id="PRO_5019033721" description="Catalase" evidence="12">
    <location>
        <begin position="21"/>
        <end position="1074"/>
    </location>
</feature>
<dbReference type="SMART" id="SM01060">
    <property type="entry name" value="Catalase"/>
    <property type="match status" value="1"/>
</dbReference>
<dbReference type="Gene3D" id="1.20.1370.20">
    <property type="match status" value="1"/>
</dbReference>
<evidence type="ECO:0000256" key="1">
    <source>
        <dbReference type="ARBA" id="ARBA00001971"/>
    </source>
</evidence>
<dbReference type="PANTHER" id="PTHR42821">
    <property type="entry name" value="CATALASE"/>
    <property type="match status" value="1"/>
</dbReference>
<gene>
    <name evidence="14" type="ORF">CVT26_003118</name>
</gene>
<dbReference type="Pfam" id="PF26113">
    <property type="entry name" value="GH16_XgeA"/>
    <property type="match status" value="1"/>
</dbReference>
<dbReference type="GO" id="GO:0006979">
    <property type="term" value="P:response to oxidative stress"/>
    <property type="evidence" value="ECO:0007669"/>
    <property type="project" value="InterPro"/>
</dbReference>
<dbReference type="GO" id="GO:0020037">
    <property type="term" value="F:heme binding"/>
    <property type="evidence" value="ECO:0007669"/>
    <property type="project" value="InterPro"/>
</dbReference>
<comment type="caution">
    <text evidence="14">The sequence shown here is derived from an EMBL/GenBank/DDBJ whole genome shotgun (WGS) entry which is preliminary data.</text>
</comment>
<dbReference type="PROSITE" id="PS00438">
    <property type="entry name" value="CATALASE_2"/>
    <property type="match status" value="1"/>
</dbReference>
<dbReference type="InterPro" id="IPR024712">
    <property type="entry name" value="Catalase_clade2"/>
</dbReference>
<dbReference type="SUPFAM" id="SSF56634">
    <property type="entry name" value="Heme-dependent catalase-like"/>
    <property type="match status" value="1"/>
</dbReference>
<dbReference type="Gene3D" id="2.40.180.10">
    <property type="entry name" value="Catalase core domain"/>
    <property type="match status" value="1"/>
</dbReference>
<dbReference type="SUPFAM" id="SSF49899">
    <property type="entry name" value="Concanavalin A-like lectins/glucanases"/>
    <property type="match status" value="1"/>
</dbReference>
<dbReference type="GO" id="GO:0004096">
    <property type="term" value="F:catalase activity"/>
    <property type="evidence" value="ECO:0007669"/>
    <property type="project" value="UniProtKB-EC"/>
</dbReference>
<evidence type="ECO:0000256" key="8">
    <source>
        <dbReference type="ARBA" id="ARBA00023004"/>
    </source>
</evidence>
<dbReference type="Pfam" id="PF18011">
    <property type="entry name" value="Catalase_C"/>
    <property type="match status" value="1"/>
</dbReference>
<proteinExistence type="inferred from homology"/>
<dbReference type="Pfam" id="PF06628">
    <property type="entry name" value="Catalase-rel"/>
    <property type="match status" value="1"/>
</dbReference>
<evidence type="ECO:0000256" key="10">
    <source>
        <dbReference type="RuleBase" id="RU000498"/>
    </source>
</evidence>
<dbReference type="InterPro" id="IPR020835">
    <property type="entry name" value="Catalase_sf"/>
</dbReference>
<dbReference type="Proteomes" id="UP000284706">
    <property type="component" value="Unassembled WGS sequence"/>
</dbReference>
<dbReference type="PROSITE" id="PS51762">
    <property type="entry name" value="GH16_2"/>
    <property type="match status" value="1"/>
</dbReference>
<evidence type="ECO:0000256" key="6">
    <source>
        <dbReference type="ARBA" id="ARBA00022723"/>
    </source>
</evidence>
<dbReference type="GO" id="GO:0005975">
    <property type="term" value="P:carbohydrate metabolic process"/>
    <property type="evidence" value="ECO:0007669"/>
    <property type="project" value="InterPro"/>
</dbReference>
<feature type="signal peptide" evidence="12">
    <location>
        <begin position="1"/>
        <end position="20"/>
    </location>
</feature>
<dbReference type="PRINTS" id="PR00067">
    <property type="entry name" value="CATALASE"/>
</dbReference>
<sequence length="1074" mass="119062">MLNFLPLSLLISISISPSLAFPDLGVRKIGLSRFFKRANANSNTATTGINYNPDGTPFLWLPQDEYKGSTFFDRWDFFTGPDPTNGKVHYVDADTAFNSSMAYVQSDGTVVMKADDTTVLPMGVNRSSVRITSKAVYTTGLFLLDMNRAPWGCAVWPAFWTVGGDWPHHGEVDILEGVHDNQFNQIAFHTDPGCLLDPNASFTGQLVVGPDGKNATNCDANVNSNSGCDTDEWSRASYGPYFEAQGGGILAMKWDENDISIWSFYRAAIPADVLAGTPNPSLWGLPSARLLNTMCDIPKYFNNHSIVFDITFCGDWAGNSYATSGCPGTCPERLMDPTNFVHAIANITETAKVKDLSRNIVEPSSSSGLTTDHGVAIPDTDNWLKAMDGEHAGPSLLEDQIAREKIHRFDHERIPERVVHARGTGAHGYFRVFDDRAAKWTKAGVLTDPSRTTPIFIRFSTVQGSRGSADTVRDVRGFAIKFYTEEGNWDLVGNNIPVFFIQDAIKFPDIIHAVKPEPHNEVPQGQTAHNNFWDFVGLQPESAHMVMWAMSDRAIPRSFRMMQGFGVNTYTLINNAGQRVFVKFHMTPELGVHSLMWDEALKIAGQDPDFHRKDLEEAIKSGAYPKWTFGIQVIEEKDEHSFDFDILDATKVWPESLVPVQPIGELVLNRTVDEFFPETEQAAFCTSHVVPGIGFSDDPLLQGRNFSYFDTQITRLGINWEQLPINRPVCPVLNHHRDGAMQHRIHKGQLNYWPNRGSVGHPVPTSNGSYEEYKQRIVGIKQRARSAKFQEHFNQAQLFYNSLTDHEKAHLISAFSFELSHCDDQQVYETYTKLLNNIDYELAKTVAQNVNGILPDKPARQNHGKKDAALSQTHFIPKTPTIKSRRIAILIADGFNLAEVESVRAALASGLATTWIIGPRRGKIFAHGEKVGGAGLVADHHYEGQRSTLFDALYIPSGAEHAKSIASNGRAIHWIREAFGHCKAIGAIGDAVPVVREAIGLPEIRVASSPDSTEVQSSYGVVTAGKYDVKSAVTDALEIATGNTKGFVTNFAYEISQHRCYLRETDGLISRVAY</sequence>
<comment type="cofactor">
    <cofactor evidence="1">
        <name>heme</name>
        <dbReference type="ChEBI" id="CHEBI:30413"/>
    </cofactor>
</comment>
<keyword evidence="5 10" id="KW-0349">Heme</keyword>
<feature type="domain" description="GH16" evidence="13">
    <location>
        <begin position="45"/>
        <end position="325"/>
    </location>
</feature>
<keyword evidence="12" id="KW-0732">Signal</keyword>
<dbReference type="GO" id="GO:0005829">
    <property type="term" value="C:cytosol"/>
    <property type="evidence" value="ECO:0007669"/>
    <property type="project" value="TreeGrafter"/>
</dbReference>
<dbReference type="InterPro" id="IPR000757">
    <property type="entry name" value="Beta-glucanase-like"/>
</dbReference>
<comment type="similarity">
    <text evidence="2 10">Belongs to the catalase family.</text>
</comment>
<evidence type="ECO:0000256" key="12">
    <source>
        <dbReference type="SAM" id="SignalP"/>
    </source>
</evidence>
<evidence type="ECO:0000256" key="4">
    <source>
        <dbReference type="ARBA" id="ARBA00022559"/>
    </source>
</evidence>
<dbReference type="STRING" id="231916.A0A409Y4N2"/>
<keyword evidence="9 10" id="KW-0376">Hydrogen peroxide</keyword>
<dbReference type="CDD" id="cd03132">
    <property type="entry name" value="GATase1_catalase"/>
    <property type="match status" value="1"/>
</dbReference>
<keyword evidence="8 10" id="KW-0408">Iron</keyword>
<dbReference type="Gene3D" id="3.40.50.880">
    <property type="match status" value="1"/>
</dbReference>
<evidence type="ECO:0000256" key="5">
    <source>
        <dbReference type="ARBA" id="ARBA00022617"/>
    </source>
</evidence>